<reference evidence="4" key="1">
    <citation type="submission" date="2025-08" db="UniProtKB">
        <authorList>
            <consortium name="RefSeq"/>
        </authorList>
    </citation>
    <scope>IDENTIFICATION</scope>
    <source>
        <tissue evidence="4">Whole larvae</tissue>
    </source>
</reference>
<evidence type="ECO:0000313" key="4">
    <source>
        <dbReference type="RefSeq" id="XP_026755220.2"/>
    </source>
</evidence>
<dbReference type="GeneID" id="113515263"/>
<feature type="compositionally biased region" description="Basic and acidic residues" evidence="1">
    <location>
        <begin position="322"/>
        <end position="352"/>
    </location>
</feature>
<feature type="region of interest" description="Disordered" evidence="1">
    <location>
        <begin position="314"/>
        <end position="359"/>
    </location>
</feature>
<protein>
    <submittedName>
        <fullName evidence="4">Uncharacterized protein LOC113515263</fullName>
    </submittedName>
</protein>
<feature type="domain" description="C2H2-type" evidence="2">
    <location>
        <begin position="145"/>
        <end position="168"/>
    </location>
</feature>
<dbReference type="InParanoid" id="A0A6J1WKD6"/>
<evidence type="ECO:0000313" key="3">
    <source>
        <dbReference type="Proteomes" id="UP001652740"/>
    </source>
</evidence>
<gene>
    <name evidence="4" type="primary">LOC113515263</name>
</gene>
<organism evidence="3 4">
    <name type="scientific">Galleria mellonella</name>
    <name type="common">Greater wax moth</name>
    <dbReference type="NCBI Taxonomy" id="7137"/>
    <lineage>
        <taxon>Eukaryota</taxon>
        <taxon>Metazoa</taxon>
        <taxon>Ecdysozoa</taxon>
        <taxon>Arthropoda</taxon>
        <taxon>Hexapoda</taxon>
        <taxon>Insecta</taxon>
        <taxon>Pterygota</taxon>
        <taxon>Neoptera</taxon>
        <taxon>Endopterygota</taxon>
        <taxon>Lepidoptera</taxon>
        <taxon>Glossata</taxon>
        <taxon>Ditrysia</taxon>
        <taxon>Pyraloidea</taxon>
        <taxon>Pyralidae</taxon>
        <taxon>Galleriinae</taxon>
        <taxon>Galleria</taxon>
    </lineage>
</organism>
<dbReference type="RefSeq" id="XP_026755220.2">
    <property type="nucleotide sequence ID" value="XM_026899419.3"/>
</dbReference>
<sequence length="359" mass="40959">MSYCCPQCSFTSQFESALMMHQQLHHPTSIDDDDTSKTKTLPKSHIVPRAGSSKYTADKVKKGFPLAARTSSATRLFDRLRARISRSRALFAHAEETTENDLPVISESCTSKGLNLDSAVSKSSTITATLGSLAIGPESSNRETFGCHLCSFDADRITVLDRHLLNDHKIGLDNLLKLVMAKTKDGLSENTSPTIFGVRQTYYKPPDEIIEEGEFVIETVTPKIKILKHAAVNTNLKWTDIPDLKDNCRMITKELEKLMKRPMQMDKDTFMNKMQTLNQCMCRFVDSTNTLKRVLTKDFDSKISVRDEKREPFFDLGLGDQDSPRDWERAHSEKLERSRNKYRENRDEKTKFSSESFYF</sequence>
<dbReference type="SMART" id="SM00355">
    <property type="entry name" value="ZnF_C2H2"/>
    <property type="match status" value="2"/>
</dbReference>
<evidence type="ECO:0000256" key="1">
    <source>
        <dbReference type="SAM" id="MobiDB-lite"/>
    </source>
</evidence>
<evidence type="ECO:0000259" key="2">
    <source>
        <dbReference type="SMART" id="SM00355"/>
    </source>
</evidence>
<proteinExistence type="predicted"/>
<dbReference type="KEGG" id="gmw:113515263"/>
<feature type="domain" description="C2H2-type" evidence="2">
    <location>
        <begin position="3"/>
        <end position="25"/>
    </location>
</feature>
<name>A0A6J1WKD6_GALME</name>
<dbReference type="InterPro" id="IPR013087">
    <property type="entry name" value="Znf_C2H2_type"/>
</dbReference>
<dbReference type="Proteomes" id="UP001652740">
    <property type="component" value="Unplaced"/>
</dbReference>
<accession>A0A6J1WKD6</accession>
<dbReference type="AlphaFoldDB" id="A0A6J1WKD6"/>
<keyword evidence="3" id="KW-1185">Reference proteome</keyword>